<proteinExistence type="predicted"/>
<dbReference type="Proteomes" id="UP000063699">
    <property type="component" value="Chromosome"/>
</dbReference>
<dbReference type="AlphaFoldDB" id="A0A0N9HXI9"/>
<accession>A0A0N9HXI9</accession>
<name>A0A0N9HXI9_9PSEU</name>
<organism evidence="1 2">
    <name type="scientific">Kibdelosporangium phytohabitans</name>
    <dbReference type="NCBI Taxonomy" id="860235"/>
    <lineage>
        <taxon>Bacteria</taxon>
        <taxon>Bacillati</taxon>
        <taxon>Actinomycetota</taxon>
        <taxon>Actinomycetes</taxon>
        <taxon>Pseudonocardiales</taxon>
        <taxon>Pseudonocardiaceae</taxon>
        <taxon>Kibdelosporangium</taxon>
    </lineage>
</organism>
<evidence type="ECO:0000313" key="2">
    <source>
        <dbReference type="Proteomes" id="UP000063699"/>
    </source>
</evidence>
<dbReference type="RefSeq" id="WP_054290119.1">
    <property type="nucleotide sequence ID" value="NZ_CP012752.1"/>
</dbReference>
<sequence>MTAKDGIRRVYAPVLSAGTDLVFQWGLGQTIDVKANTVTYNWLSITSIGSLLASVGTGRADIGSPVSDRPAWVVLLSVG</sequence>
<gene>
    <name evidence="1" type="ORF">AOZ06_16000</name>
</gene>
<dbReference type="KEGG" id="kphy:AOZ06_16000"/>
<reference evidence="1 2" key="1">
    <citation type="submission" date="2015-07" db="EMBL/GenBank/DDBJ databases">
        <title>Genome sequencing of Kibdelosporangium phytohabitans.</title>
        <authorList>
            <person name="Qin S."/>
            <person name="Xing K."/>
        </authorList>
    </citation>
    <scope>NUCLEOTIDE SEQUENCE [LARGE SCALE GENOMIC DNA]</scope>
    <source>
        <strain evidence="1 2">KLBMP1111</strain>
    </source>
</reference>
<protein>
    <submittedName>
        <fullName evidence="1">Uncharacterized protein</fullName>
    </submittedName>
</protein>
<keyword evidence="2" id="KW-1185">Reference proteome</keyword>
<evidence type="ECO:0000313" key="1">
    <source>
        <dbReference type="EMBL" id="ALG08212.1"/>
    </source>
</evidence>
<dbReference type="EMBL" id="CP012752">
    <property type="protein sequence ID" value="ALG08212.1"/>
    <property type="molecule type" value="Genomic_DNA"/>
</dbReference>